<name>J3PDN0_GAET3</name>
<dbReference type="VEuPathDB" id="FungiDB:GGTG_11603"/>
<dbReference type="HOGENOM" id="CLU_2210231_0_0_1"/>
<reference evidence="2" key="3">
    <citation type="submission" date="2010-09" db="EMBL/GenBank/DDBJ databases">
        <title>Annotation of Gaeumannomyces graminis var. tritici R3-111a-1.</title>
        <authorList>
            <consortium name="The Broad Institute Genome Sequencing Platform"/>
            <person name="Ma L.-J."/>
            <person name="Dead R."/>
            <person name="Young S.K."/>
            <person name="Zeng Q."/>
            <person name="Gargeya S."/>
            <person name="Fitzgerald M."/>
            <person name="Haas B."/>
            <person name="Abouelleil A."/>
            <person name="Alvarado L."/>
            <person name="Arachchi H.M."/>
            <person name="Berlin A."/>
            <person name="Brown A."/>
            <person name="Chapman S.B."/>
            <person name="Chen Z."/>
            <person name="Dunbar C."/>
            <person name="Freedman E."/>
            <person name="Gearin G."/>
            <person name="Gellesch M."/>
            <person name="Goldberg J."/>
            <person name="Griggs A."/>
            <person name="Gujja S."/>
            <person name="Heiman D."/>
            <person name="Howarth C."/>
            <person name="Larson L."/>
            <person name="Lui A."/>
            <person name="MacDonald P.J.P."/>
            <person name="Mehta T."/>
            <person name="Montmayeur A."/>
            <person name="Murphy C."/>
            <person name="Neiman D."/>
            <person name="Pearson M."/>
            <person name="Priest M."/>
            <person name="Roberts A."/>
            <person name="Saif S."/>
            <person name="Shea T."/>
            <person name="Shenoy N."/>
            <person name="Sisk P."/>
            <person name="Stolte C."/>
            <person name="Sykes S."/>
            <person name="Yandava C."/>
            <person name="Wortman J."/>
            <person name="Nusbaum C."/>
            <person name="Birren B."/>
        </authorList>
    </citation>
    <scope>NUCLEOTIDE SEQUENCE</scope>
    <source>
        <strain evidence="2">R3-111a-1</strain>
    </source>
</reference>
<keyword evidence="4" id="KW-1185">Reference proteome</keyword>
<accession>J3PDN0</accession>
<evidence type="ECO:0000256" key="1">
    <source>
        <dbReference type="SAM" id="MobiDB-lite"/>
    </source>
</evidence>
<dbReference type="EMBL" id="GL385401">
    <property type="protein sequence ID" value="EJT70580.1"/>
    <property type="molecule type" value="Genomic_DNA"/>
</dbReference>
<dbReference type="EnsemblFungi" id="EJT70580">
    <property type="protein sequence ID" value="EJT70580"/>
    <property type="gene ID" value="GGTG_11603"/>
</dbReference>
<feature type="region of interest" description="Disordered" evidence="1">
    <location>
        <begin position="1"/>
        <end position="59"/>
    </location>
</feature>
<evidence type="ECO:0000313" key="4">
    <source>
        <dbReference type="Proteomes" id="UP000006039"/>
    </source>
</evidence>
<organism evidence="2">
    <name type="scientific">Gaeumannomyces tritici (strain R3-111a-1)</name>
    <name type="common">Wheat and barley take-all root rot fungus</name>
    <name type="synonym">Gaeumannomyces graminis var. tritici</name>
    <dbReference type="NCBI Taxonomy" id="644352"/>
    <lineage>
        <taxon>Eukaryota</taxon>
        <taxon>Fungi</taxon>
        <taxon>Dikarya</taxon>
        <taxon>Ascomycota</taxon>
        <taxon>Pezizomycotina</taxon>
        <taxon>Sordariomycetes</taxon>
        <taxon>Sordariomycetidae</taxon>
        <taxon>Magnaporthales</taxon>
        <taxon>Magnaporthaceae</taxon>
        <taxon>Gaeumannomyces</taxon>
    </lineage>
</organism>
<evidence type="ECO:0000313" key="2">
    <source>
        <dbReference type="EMBL" id="EJT70580.1"/>
    </source>
</evidence>
<dbReference type="AlphaFoldDB" id="J3PDN0"/>
<gene>
    <name evidence="3" type="primary">20352061</name>
    <name evidence="2" type="ORF">GGTG_11603</name>
</gene>
<proteinExistence type="predicted"/>
<dbReference type="Proteomes" id="UP000006039">
    <property type="component" value="Unassembled WGS sequence"/>
</dbReference>
<sequence>MENGQETARLEESQKRGARGTKTSDGGKGYPIHMTGNEPRYDELHVTTPTCEGSNQPCIPPRGYGPTHLLGHAQVRRTYPARFVMAVRGRAAVLPAMLSHCAGKAPR</sequence>
<reference evidence="3" key="5">
    <citation type="submission" date="2018-04" db="UniProtKB">
        <authorList>
            <consortium name="EnsemblFungi"/>
        </authorList>
    </citation>
    <scope>IDENTIFICATION</scope>
    <source>
        <strain evidence="3">R3-111a-1</strain>
    </source>
</reference>
<reference evidence="2" key="2">
    <citation type="submission" date="2010-07" db="EMBL/GenBank/DDBJ databases">
        <authorList>
            <consortium name="The Broad Institute Genome Sequencing Platform"/>
            <consortium name="Broad Institute Genome Sequencing Center for Infectious Disease"/>
            <person name="Ma L.-J."/>
            <person name="Dead R."/>
            <person name="Young S."/>
            <person name="Zeng Q."/>
            <person name="Koehrsen M."/>
            <person name="Alvarado L."/>
            <person name="Berlin A."/>
            <person name="Chapman S.B."/>
            <person name="Chen Z."/>
            <person name="Freedman E."/>
            <person name="Gellesch M."/>
            <person name="Goldberg J."/>
            <person name="Griggs A."/>
            <person name="Gujja S."/>
            <person name="Heilman E.R."/>
            <person name="Heiman D."/>
            <person name="Hepburn T."/>
            <person name="Howarth C."/>
            <person name="Jen D."/>
            <person name="Larson L."/>
            <person name="Mehta T."/>
            <person name="Neiman D."/>
            <person name="Pearson M."/>
            <person name="Roberts A."/>
            <person name="Saif S."/>
            <person name="Shea T."/>
            <person name="Shenoy N."/>
            <person name="Sisk P."/>
            <person name="Stolte C."/>
            <person name="Sykes S."/>
            <person name="Walk T."/>
            <person name="White J."/>
            <person name="Yandava C."/>
            <person name="Haas B."/>
            <person name="Nusbaum C."/>
            <person name="Birren B."/>
        </authorList>
    </citation>
    <scope>NUCLEOTIDE SEQUENCE</scope>
    <source>
        <strain evidence="2">R3-111a-1</strain>
    </source>
</reference>
<dbReference type="GeneID" id="20352061"/>
<reference evidence="4" key="1">
    <citation type="submission" date="2010-07" db="EMBL/GenBank/DDBJ databases">
        <title>The genome sequence of Gaeumannomyces graminis var. tritici strain R3-111a-1.</title>
        <authorList>
            <consortium name="The Broad Institute Genome Sequencing Platform"/>
            <person name="Ma L.-J."/>
            <person name="Dead R."/>
            <person name="Young S."/>
            <person name="Zeng Q."/>
            <person name="Koehrsen M."/>
            <person name="Alvarado L."/>
            <person name="Berlin A."/>
            <person name="Chapman S.B."/>
            <person name="Chen Z."/>
            <person name="Freedman E."/>
            <person name="Gellesch M."/>
            <person name="Goldberg J."/>
            <person name="Griggs A."/>
            <person name="Gujja S."/>
            <person name="Heilman E.R."/>
            <person name="Heiman D."/>
            <person name="Hepburn T."/>
            <person name="Howarth C."/>
            <person name="Jen D."/>
            <person name="Larson L."/>
            <person name="Mehta T."/>
            <person name="Neiman D."/>
            <person name="Pearson M."/>
            <person name="Roberts A."/>
            <person name="Saif S."/>
            <person name="Shea T."/>
            <person name="Shenoy N."/>
            <person name="Sisk P."/>
            <person name="Stolte C."/>
            <person name="Sykes S."/>
            <person name="Walk T."/>
            <person name="White J."/>
            <person name="Yandava C."/>
            <person name="Haas B."/>
            <person name="Nusbaum C."/>
            <person name="Birren B."/>
        </authorList>
    </citation>
    <scope>NUCLEOTIDE SEQUENCE [LARGE SCALE GENOMIC DNA]</scope>
    <source>
        <strain evidence="4">R3-111a-1</strain>
    </source>
</reference>
<reference evidence="3" key="4">
    <citation type="journal article" date="2015" name="G3 (Bethesda)">
        <title>Genome sequences of three phytopathogenic species of the Magnaporthaceae family of fungi.</title>
        <authorList>
            <person name="Okagaki L.H."/>
            <person name="Nunes C.C."/>
            <person name="Sailsbery J."/>
            <person name="Clay B."/>
            <person name="Brown D."/>
            <person name="John T."/>
            <person name="Oh Y."/>
            <person name="Young N."/>
            <person name="Fitzgerald M."/>
            <person name="Haas B.J."/>
            <person name="Zeng Q."/>
            <person name="Young S."/>
            <person name="Adiconis X."/>
            <person name="Fan L."/>
            <person name="Levin J.Z."/>
            <person name="Mitchell T.K."/>
            <person name="Okubara P.A."/>
            <person name="Farman M.L."/>
            <person name="Kohn L.M."/>
            <person name="Birren B."/>
            <person name="Ma L.-J."/>
            <person name="Dean R.A."/>
        </authorList>
    </citation>
    <scope>NUCLEOTIDE SEQUENCE</scope>
    <source>
        <strain evidence="3">R3-111a-1</strain>
    </source>
</reference>
<dbReference type="RefSeq" id="XP_009227758.1">
    <property type="nucleotide sequence ID" value="XM_009229494.1"/>
</dbReference>
<feature type="compositionally biased region" description="Polar residues" evidence="1">
    <location>
        <begin position="47"/>
        <end position="57"/>
    </location>
</feature>
<protein>
    <submittedName>
        <fullName evidence="2 3">Uncharacterized protein</fullName>
    </submittedName>
</protein>
<evidence type="ECO:0000313" key="3">
    <source>
        <dbReference type="EnsemblFungi" id="EJT70580"/>
    </source>
</evidence>